<reference evidence="1" key="1">
    <citation type="submission" date="2021-01" db="UniProtKB">
        <authorList>
            <consortium name="EnsemblPlants"/>
        </authorList>
    </citation>
    <scope>IDENTIFICATION</scope>
</reference>
<name>A0A7N0UB49_KALFE</name>
<evidence type="ECO:0000313" key="2">
    <source>
        <dbReference type="Proteomes" id="UP000594263"/>
    </source>
</evidence>
<dbReference type="AlphaFoldDB" id="A0A7N0UB49"/>
<keyword evidence="2" id="KW-1185">Reference proteome</keyword>
<evidence type="ECO:0000313" key="1">
    <source>
        <dbReference type="EnsemblPlants" id="Kaladp0060s0004.1.v1.1.CDS.1"/>
    </source>
</evidence>
<accession>A0A7N0UB49</accession>
<dbReference type="Gramene" id="Kaladp0060s0004.1.v1.1">
    <property type="protein sequence ID" value="Kaladp0060s0004.1.v1.1.CDS.1"/>
    <property type="gene ID" value="Kaladp0060s0004.v1.1"/>
</dbReference>
<organism evidence="1 2">
    <name type="scientific">Kalanchoe fedtschenkoi</name>
    <name type="common">Lavender scallops</name>
    <name type="synonym">South American air plant</name>
    <dbReference type="NCBI Taxonomy" id="63787"/>
    <lineage>
        <taxon>Eukaryota</taxon>
        <taxon>Viridiplantae</taxon>
        <taxon>Streptophyta</taxon>
        <taxon>Embryophyta</taxon>
        <taxon>Tracheophyta</taxon>
        <taxon>Spermatophyta</taxon>
        <taxon>Magnoliopsida</taxon>
        <taxon>eudicotyledons</taxon>
        <taxon>Gunneridae</taxon>
        <taxon>Pentapetalae</taxon>
        <taxon>Saxifragales</taxon>
        <taxon>Crassulaceae</taxon>
        <taxon>Kalanchoe</taxon>
    </lineage>
</organism>
<sequence>MSRIDDMGKEKSRCLSCWEVLRKRGMLKIYFKRCFYFLSKMYNSKPHIVRKQRRVSHLFIPNYKENEILPINR</sequence>
<protein>
    <submittedName>
        <fullName evidence="1">Uncharacterized protein</fullName>
    </submittedName>
</protein>
<dbReference type="EnsemblPlants" id="Kaladp0060s0004.1.v1.1">
    <property type="protein sequence ID" value="Kaladp0060s0004.1.v1.1.CDS.1"/>
    <property type="gene ID" value="Kaladp0060s0004.v1.1"/>
</dbReference>
<dbReference type="Proteomes" id="UP000594263">
    <property type="component" value="Unplaced"/>
</dbReference>
<proteinExistence type="predicted"/>